<evidence type="ECO:0000313" key="4">
    <source>
        <dbReference type="EMBL" id="TGD75697.1"/>
    </source>
</evidence>
<reference evidence="4 5" key="1">
    <citation type="submission" date="2019-04" db="EMBL/GenBank/DDBJ databases">
        <title>Taxonomy of novel Haliea sp. from mangrove soil of West Coast of India.</title>
        <authorList>
            <person name="Verma A."/>
            <person name="Kumar P."/>
            <person name="Krishnamurthi S."/>
        </authorList>
    </citation>
    <scope>NUCLEOTIDE SEQUENCE [LARGE SCALE GENOMIC DNA]</scope>
    <source>
        <strain evidence="4 5">SAOS-164</strain>
    </source>
</reference>
<dbReference type="Proteomes" id="UP000298050">
    <property type="component" value="Unassembled WGS sequence"/>
</dbReference>
<evidence type="ECO:0000256" key="2">
    <source>
        <dbReference type="ARBA" id="ARBA00023002"/>
    </source>
</evidence>
<dbReference type="EMBL" id="SRLE01000002">
    <property type="protein sequence ID" value="TGD75697.1"/>
    <property type="molecule type" value="Genomic_DNA"/>
</dbReference>
<keyword evidence="3" id="KW-0732">Signal</keyword>
<evidence type="ECO:0000256" key="1">
    <source>
        <dbReference type="ARBA" id="ARBA00006484"/>
    </source>
</evidence>
<comment type="similarity">
    <text evidence="1">Belongs to the short-chain dehydrogenases/reductases (SDR) family.</text>
</comment>
<accession>A0A4Z0M8J4</accession>
<dbReference type="PRINTS" id="PR00080">
    <property type="entry name" value="SDRFAMILY"/>
</dbReference>
<dbReference type="GO" id="GO:0016491">
    <property type="term" value="F:oxidoreductase activity"/>
    <property type="evidence" value="ECO:0007669"/>
    <property type="project" value="UniProtKB-KW"/>
</dbReference>
<dbReference type="RefSeq" id="WP_135440949.1">
    <property type="nucleotide sequence ID" value="NZ_SRLE01000002.1"/>
</dbReference>
<sequence length="255" mass="26511">MRLKHKTALVTGAARGLGAAICRAFAAEGAQVVVTDVDETAGAALAAELGGIWQRLDVGDEDNWIAVMAQLRERGVALDILVNNAGVIGIGDGAPQDPEHGDLASWHAVHRINLDGTFLGCKYAIRAMRERGRGSIINMSSRAGLIGVPAAAAYASSKAAVRNHTKTVALYCAQQGLDIRCNSIHPGSIMTPLWDPVLGEGSAREAAITAFTAGTPMARFGTPEEITPLVVLLASDESTYTTGAEFHIDGGALAG</sequence>
<feature type="chain" id="PRO_5021402009" evidence="3">
    <location>
        <begin position="27"/>
        <end position="255"/>
    </location>
</feature>
<organism evidence="4 5">
    <name type="scientific">Mangrovimicrobium sediminis</name>
    <dbReference type="NCBI Taxonomy" id="2562682"/>
    <lineage>
        <taxon>Bacteria</taxon>
        <taxon>Pseudomonadati</taxon>
        <taxon>Pseudomonadota</taxon>
        <taxon>Gammaproteobacteria</taxon>
        <taxon>Cellvibrionales</taxon>
        <taxon>Halieaceae</taxon>
        <taxon>Mangrovimicrobium</taxon>
    </lineage>
</organism>
<dbReference type="PANTHER" id="PTHR24321:SF15">
    <property type="entry name" value="OXIDOREDUCTASE UCPA"/>
    <property type="match status" value="1"/>
</dbReference>
<dbReference type="Pfam" id="PF13561">
    <property type="entry name" value="adh_short_C2"/>
    <property type="match status" value="1"/>
</dbReference>
<dbReference type="OrthoDB" id="9787298at2"/>
<dbReference type="SUPFAM" id="SSF51735">
    <property type="entry name" value="NAD(P)-binding Rossmann-fold domains"/>
    <property type="match status" value="1"/>
</dbReference>
<feature type="signal peptide" evidence="3">
    <location>
        <begin position="1"/>
        <end position="26"/>
    </location>
</feature>
<keyword evidence="5" id="KW-1185">Reference proteome</keyword>
<dbReference type="Gene3D" id="3.40.50.720">
    <property type="entry name" value="NAD(P)-binding Rossmann-like Domain"/>
    <property type="match status" value="1"/>
</dbReference>
<dbReference type="InterPro" id="IPR036291">
    <property type="entry name" value="NAD(P)-bd_dom_sf"/>
</dbReference>
<proteinExistence type="inferred from homology"/>
<dbReference type="AlphaFoldDB" id="A0A4Z0M8J4"/>
<evidence type="ECO:0000256" key="3">
    <source>
        <dbReference type="SAM" id="SignalP"/>
    </source>
</evidence>
<dbReference type="InterPro" id="IPR002347">
    <property type="entry name" value="SDR_fam"/>
</dbReference>
<dbReference type="PRINTS" id="PR00081">
    <property type="entry name" value="GDHRDH"/>
</dbReference>
<keyword evidence="2" id="KW-0560">Oxidoreductase</keyword>
<evidence type="ECO:0000313" key="5">
    <source>
        <dbReference type="Proteomes" id="UP000298050"/>
    </source>
</evidence>
<gene>
    <name evidence="4" type="ORF">E4634_02110</name>
</gene>
<name>A0A4Z0M8J4_9GAMM</name>
<protein>
    <submittedName>
        <fullName evidence="4">SDR family oxidoreductase</fullName>
    </submittedName>
</protein>
<dbReference type="PANTHER" id="PTHR24321">
    <property type="entry name" value="DEHYDROGENASES, SHORT CHAIN"/>
    <property type="match status" value="1"/>
</dbReference>
<comment type="caution">
    <text evidence="4">The sequence shown here is derived from an EMBL/GenBank/DDBJ whole genome shotgun (WGS) entry which is preliminary data.</text>
</comment>
<dbReference type="FunFam" id="3.40.50.720:FF:000084">
    <property type="entry name" value="Short-chain dehydrogenase reductase"/>
    <property type="match status" value="1"/>
</dbReference>